<dbReference type="SUPFAM" id="SSF69635">
    <property type="entry name" value="Type III secretory system chaperone-like"/>
    <property type="match status" value="1"/>
</dbReference>
<dbReference type="Pfam" id="PF10722">
    <property type="entry name" value="YbjN"/>
    <property type="match status" value="1"/>
</dbReference>
<gene>
    <name evidence="1" type="ORF">LWF01_01875</name>
</gene>
<dbReference type="InterPro" id="IPR019660">
    <property type="entry name" value="Put_sensory_transdc_reg_YbjN"/>
</dbReference>
<sequence>MTEASVDPAEADGVVRAWAQDAGIDIECTADGSMVVQLPGERKLKTTVAVKIGDYSVRFMAFVIRKPDERHQEFYRWLLERNGRVHGAAFMIDSLGDVFLMAELPKAALTVDVCDQLMGELLSQADGSFNELLTIGFLSSMQREWDWRISRGESTRNLSAFEHLLRRPSENGGGEGE</sequence>
<keyword evidence="2" id="KW-1185">Reference proteome</keyword>
<evidence type="ECO:0000313" key="1">
    <source>
        <dbReference type="EMBL" id="WGW12539.1"/>
    </source>
</evidence>
<dbReference type="RefSeq" id="WP_349639342.1">
    <property type="nucleotide sequence ID" value="NZ_CP090958.1"/>
</dbReference>
<proteinExistence type="predicted"/>
<reference evidence="1 2" key="1">
    <citation type="submission" date="2023-05" db="EMBL/GenBank/DDBJ databases">
        <title>Lithophilousrod everest ZFBP1038 complete genpme.</title>
        <authorList>
            <person name="Tian M."/>
        </authorList>
    </citation>
    <scope>NUCLEOTIDE SEQUENCE [LARGE SCALE GENOMIC DNA]</scope>
    <source>
        <strain evidence="1 2">ZFBP1038</strain>
    </source>
</reference>
<evidence type="ECO:0000313" key="2">
    <source>
        <dbReference type="Proteomes" id="UP001209083"/>
    </source>
</evidence>
<protein>
    <submittedName>
        <fullName evidence="1">YbjN domain-containing protein</fullName>
    </submittedName>
</protein>
<dbReference type="EMBL" id="CP090958">
    <property type="protein sequence ID" value="WGW12539.1"/>
    <property type="molecule type" value="Genomic_DNA"/>
</dbReference>
<name>A0ABY8QVY6_9MICO</name>
<accession>A0ABY8QVY6</accession>
<dbReference type="Gene3D" id="3.30.1460.10">
    <property type="match status" value="1"/>
</dbReference>
<dbReference type="Proteomes" id="UP001209083">
    <property type="component" value="Chromosome"/>
</dbReference>
<organism evidence="1 2">
    <name type="scientific">Saxibacter everestensis</name>
    <dbReference type="NCBI Taxonomy" id="2909229"/>
    <lineage>
        <taxon>Bacteria</taxon>
        <taxon>Bacillati</taxon>
        <taxon>Actinomycetota</taxon>
        <taxon>Actinomycetes</taxon>
        <taxon>Micrococcales</taxon>
        <taxon>Brevibacteriaceae</taxon>
        <taxon>Saxibacter</taxon>
    </lineage>
</organism>